<comment type="caution">
    <text evidence="9">The sequence shown here is derived from an EMBL/GenBank/DDBJ whole genome shotgun (WGS) entry which is preliminary data.</text>
</comment>
<name>A0ABS3YAG6_9BACT</name>
<dbReference type="InterPro" id="IPR000774">
    <property type="entry name" value="PPIase_FKBP_N"/>
</dbReference>
<dbReference type="GO" id="GO:0016853">
    <property type="term" value="F:isomerase activity"/>
    <property type="evidence" value="ECO:0007669"/>
    <property type="project" value="UniProtKB-KW"/>
</dbReference>
<organism evidence="9 10">
    <name type="scientific">Chitinophaga chungangae</name>
    <dbReference type="NCBI Taxonomy" id="2821488"/>
    <lineage>
        <taxon>Bacteria</taxon>
        <taxon>Pseudomonadati</taxon>
        <taxon>Bacteroidota</taxon>
        <taxon>Chitinophagia</taxon>
        <taxon>Chitinophagales</taxon>
        <taxon>Chitinophagaceae</taxon>
        <taxon>Chitinophaga</taxon>
    </lineage>
</organism>
<dbReference type="Gene3D" id="3.10.50.40">
    <property type="match status" value="1"/>
</dbReference>
<reference evidence="10" key="1">
    <citation type="submission" date="2021-03" db="EMBL/GenBank/DDBJ databases">
        <title>Assistant Professor.</title>
        <authorList>
            <person name="Huq M.A."/>
        </authorList>
    </citation>
    <scope>NUCLEOTIDE SEQUENCE [LARGE SCALE GENOMIC DNA]</scope>
    <source>
        <strain evidence="10">MAH-28</strain>
    </source>
</reference>
<evidence type="ECO:0000256" key="1">
    <source>
        <dbReference type="ARBA" id="ARBA00000971"/>
    </source>
</evidence>
<dbReference type="EC" id="5.2.1.8" evidence="6"/>
<evidence type="ECO:0000256" key="3">
    <source>
        <dbReference type="ARBA" id="ARBA00023110"/>
    </source>
</evidence>
<evidence type="ECO:0000256" key="7">
    <source>
        <dbReference type="SAM" id="SignalP"/>
    </source>
</evidence>
<keyword evidence="7" id="KW-0732">Signal</keyword>
<dbReference type="InterPro" id="IPR046357">
    <property type="entry name" value="PPIase_dom_sf"/>
</dbReference>
<evidence type="ECO:0000256" key="6">
    <source>
        <dbReference type="RuleBase" id="RU003915"/>
    </source>
</evidence>
<protein>
    <recommendedName>
        <fullName evidence="6">Peptidyl-prolyl cis-trans isomerase</fullName>
        <ecNumber evidence="6">5.2.1.8</ecNumber>
    </recommendedName>
</protein>
<evidence type="ECO:0000259" key="8">
    <source>
        <dbReference type="PROSITE" id="PS50059"/>
    </source>
</evidence>
<gene>
    <name evidence="9" type="ORF">J7I43_02875</name>
</gene>
<dbReference type="Proteomes" id="UP000679126">
    <property type="component" value="Unassembled WGS sequence"/>
</dbReference>
<dbReference type="NCBIfam" id="NF008602">
    <property type="entry name" value="PRK11570.1"/>
    <property type="match status" value="1"/>
</dbReference>
<comment type="catalytic activity">
    <reaction evidence="1 5 6">
        <text>[protein]-peptidylproline (omega=180) = [protein]-peptidylproline (omega=0)</text>
        <dbReference type="Rhea" id="RHEA:16237"/>
        <dbReference type="Rhea" id="RHEA-COMP:10747"/>
        <dbReference type="Rhea" id="RHEA-COMP:10748"/>
        <dbReference type="ChEBI" id="CHEBI:83833"/>
        <dbReference type="ChEBI" id="CHEBI:83834"/>
        <dbReference type="EC" id="5.2.1.8"/>
    </reaction>
</comment>
<dbReference type="InterPro" id="IPR036944">
    <property type="entry name" value="PPIase_FKBP_N_sf"/>
</dbReference>
<keyword evidence="3 5" id="KW-0697">Rotamase</keyword>
<evidence type="ECO:0000313" key="9">
    <source>
        <dbReference type="EMBL" id="MBO9151134.1"/>
    </source>
</evidence>
<dbReference type="PROSITE" id="PS50059">
    <property type="entry name" value="FKBP_PPIASE"/>
    <property type="match status" value="1"/>
</dbReference>
<feature type="signal peptide" evidence="7">
    <location>
        <begin position="1"/>
        <end position="22"/>
    </location>
</feature>
<proteinExistence type="inferred from homology"/>
<dbReference type="EMBL" id="JAGHKP010000001">
    <property type="protein sequence ID" value="MBO9151134.1"/>
    <property type="molecule type" value="Genomic_DNA"/>
</dbReference>
<accession>A0ABS3YAG6</accession>
<dbReference type="SUPFAM" id="SSF54534">
    <property type="entry name" value="FKBP-like"/>
    <property type="match status" value="1"/>
</dbReference>
<feature type="chain" id="PRO_5045599324" description="Peptidyl-prolyl cis-trans isomerase" evidence="7">
    <location>
        <begin position="23"/>
        <end position="241"/>
    </location>
</feature>
<sequence>MTFKKCLFICTLSLLSLQTAYGQRRKSKTPPPPPAPVIATTLDSVSYAIGNDMGEMMKGQGLDSLNLKLFMAALEDCFKGDTALLTADQGKTVVSAYIQKIKAEKAAKNKAEGEAFLAQNKTKPGVAVLPSGLQFQVLKAGTGPKPTLQDKVKVHYHGMLIDGTTFDSSIDRGEPITLPVTGVIAGWTEALQLMPVGSKWKLFIPANLAYGERQAGAKITPNSTLVFDVELLEILPATPAQ</sequence>
<dbReference type="PANTHER" id="PTHR43811:SF23">
    <property type="entry name" value="FKBP-TYPE 22 KDA PEPTIDYL-PROLYL CIS-TRANS ISOMERASE"/>
    <property type="match status" value="1"/>
</dbReference>
<dbReference type="Pfam" id="PF00254">
    <property type="entry name" value="FKBP_C"/>
    <property type="match status" value="1"/>
</dbReference>
<dbReference type="RefSeq" id="WP_209143033.1">
    <property type="nucleotide sequence ID" value="NZ_JAGHKP010000001.1"/>
</dbReference>
<evidence type="ECO:0000313" key="10">
    <source>
        <dbReference type="Proteomes" id="UP000679126"/>
    </source>
</evidence>
<dbReference type="Gene3D" id="1.10.287.460">
    <property type="entry name" value="Peptidyl-prolyl cis-trans isomerase, FKBP-type, N-terminal domain"/>
    <property type="match status" value="1"/>
</dbReference>
<keyword evidence="10" id="KW-1185">Reference proteome</keyword>
<evidence type="ECO:0000256" key="4">
    <source>
        <dbReference type="ARBA" id="ARBA00023235"/>
    </source>
</evidence>
<keyword evidence="4 5" id="KW-0413">Isomerase</keyword>
<dbReference type="Pfam" id="PF01346">
    <property type="entry name" value="FKBP_N"/>
    <property type="match status" value="1"/>
</dbReference>
<dbReference type="InterPro" id="IPR001179">
    <property type="entry name" value="PPIase_FKBP_dom"/>
</dbReference>
<evidence type="ECO:0000256" key="2">
    <source>
        <dbReference type="ARBA" id="ARBA00006577"/>
    </source>
</evidence>
<evidence type="ECO:0000256" key="5">
    <source>
        <dbReference type="PROSITE-ProRule" id="PRU00277"/>
    </source>
</evidence>
<dbReference type="PANTHER" id="PTHR43811">
    <property type="entry name" value="FKBP-TYPE PEPTIDYL-PROLYL CIS-TRANS ISOMERASE FKPA"/>
    <property type="match status" value="1"/>
</dbReference>
<comment type="similarity">
    <text evidence="2 6">Belongs to the FKBP-type PPIase family.</text>
</comment>
<feature type="domain" description="PPIase FKBP-type" evidence="8">
    <location>
        <begin position="149"/>
        <end position="235"/>
    </location>
</feature>